<dbReference type="GO" id="GO:0005634">
    <property type="term" value="C:nucleus"/>
    <property type="evidence" value="ECO:0007669"/>
    <property type="project" value="InterPro"/>
</dbReference>
<organism evidence="3">
    <name type="scientific">Sesamum calycinum</name>
    <dbReference type="NCBI Taxonomy" id="2727403"/>
    <lineage>
        <taxon>Eukaryota</taxon>
        <taxon>Viridiplantae</taxon>
        <taxon>Streptophyta</taxon>
        <taxon>Embryophyta</taxon>
        <taxon>Tracheophyta</taxon>
        <taxon>Spermatophyta</taxon>
        <taxon>Magnoliopsida</taxon>
        <taxon>eudicotyledons</taxon>
        <taxon>Gunneridae</taxon>
        <taxon>Pentapetalae</taxon>
        <taxon>asterids</taxon>
        <taxon>lamiids</taxon>
        <taxon>Lamiales</taxon>
        <taxon>Pedaliaceae</taxon>
        <taxon>Sesamum</taxon>
    </lineage>
</organism>
<proteinExistence type="predicted"/>
<feature type="domain" description="K-box" evidence="2">
    <location>
        <begin position="12"/>
        <end position="106"/>
    </location>
</feature>
<reference evidence="3" key="1">
    <citation type="submission" date="2020-06" db="EMBL/GenBank/DDBJ databases">
        <authorList>
            <person name="Li T."/>
            <person name="Hu X."/>
            <person name="Zhang T."/>
            <person name="Song X."/>
            <person name="Zhang H."/>
            <person name="Dai N."/>
            <person name="Sheng W."/>
            <person name="Hou X."/>
            <person name="Wei L."/>
        </authorList>
    </citation>
    <scope>NUCLEOTIDE SEQUENCE</scope>
    <source>
        <strain evidence="3">KEN8</strain>
        <tissue evidence="3">Leaf</tissue>
    </source>
</reference>
<dbReference type="GO" id="GO:0003700">
    <property type="term" value="F:DNA-binding transcription factor activity"/>
    <property type="evidence" value="ECO:0007669"/>
    <property type="project" value="InterPro"/>
</dbReference>
<name>A0AAW2R7X3_9LAMI</name>
<feature type="coiled-coil region" evidence="1">
    <location>
        <begin position="12"/>
        <end position="69"/>
    </location>
</feature>
<evidence type="ECO:0000259" key="2">
    <source>
        <dbReference type="PROSITE" id="PS51297"/>
    </source>
</evidence>
<evidence type="ECO:0000256" key="1">
    <source>
        <dbReference type="SAM" id="Coils"/>
    </source>
</evidence>
<gene>
    <name evidence="3" type="ORF">Scaly_0719700</name>
</gene>
<comment type="caution">
    <text evidence="3">The sequence shown here is derived from an EMBL/GenBank/DDBJ whole genome shotgun (WGS) entry which is preliminary data.</text>
</comment>
<sequence length="166" mass="18867">MLEQRQVGKGKQQFWQREAECLRQQLQDLQQSHKQLLGEELSGLSIKDLKNLEDRLEMSLKSIRMKKEQVLTDEIKELNQKGNLIHQENIELHKKENIILQENAELKRKEGTKVNAVFSVQLNIQYVGIFAAEVSVGPTIDGSNRSSSNSGDELSLLKRGLALQCG</sequence>
<dbReference type="EMBL" id="JACGWM010000004">
    <property type="protein sequence ID" value="KAL0376021.1"/>
    <property type="molecule type" value="Genomic_DNA"/>
</dbReference>
<dbReference type="AlphaFoldDB" id="A0AAW2R7X3"/>
<dbReference type="Pfam" id="PF01486">
    <property type="entry name" value="K-box"/>
    <property type="match status" value="1"/>
</dbReference>
<keyword evidence="1" id="KW-0175">Coiled coil</keyword>
<accession>A0AAW2R7X3</accession>
<evidence type="ECO:0000313" key="3">
    <source>
        <dbReference type="EMBL" id="KAL0376021.1"/>
    </source>
</evidence>
<protein>
    <submittedName>
        <fullName evidence="3">MADS-box transcription factor 27</fullName>
    </submittedName>
</protein>
<reference evidence="3" key="2">
    <citation type="journal article" date="2024" name="Plant">
        <title>Genomic evolution and insights into agronomic trait innovations of Sesamum species.</title>
        <authorList>
            <person name="Miao H."/>
            <person name="Wang L."/>
            <person name="Qu L."/>
            <person name="Liu H."/>
            <person name="Sun Y."/>
            <person name="Le M."/>
            <person name="Wang Q."/>
            <person name="Wei S."/>
            <person name="Zheng Y."/>
            <person name="Lin W."/>
            <person name="Duan Y."/>
            <person name="Cao H."/>
            <person name="Xiong S."/>
            <person name="Wang X."/>
            <person name="Wei L."/>
            <person name="Li C."/>
            <person name="Ma Q."/>
            <person name="Ju M."/>
            <person name="Zhao R."/>
            <person name="Li G."/>
            <person name="Mu C."/>
            <person name="Tian Q."/>
            <person name="Mei H."/>
            <person name="Zhang T."/>
            <person name="Gao T."/>
            <person name="Zhang H."/>
        </authorList>
    </citation>
    <scope>NUCLEOTIDE SEQUENCE</scope>
    <source>
        <strain evidence="3">KEN8</strain>
    </source>
</reference>
<dbReference type="PROSITE" id="PS51297">
    <property type="entry name" value="K_BOX"/>
    <property type="match status" value="1"/>
</dbReference>
<dbReference type="InterPro" id="IPR002487">
    <property type="entry name" value="TF_Kbox"/>
</dbReference>